<dbReference type="AlphaFoldDB" id="A0A4C1XPU4"/>
<protein>
    <submittedName>
        <fullName evidence="1">Uncharacterized protein</fullName>
    </submittedName>
</protein>
<dbReference type="Proteomes" id="UP000299102">
    <property type="component" value="Unassembled WGS sequence"/>
</dbReference>
<comment type="caution">
    <text evidence="1">The sequence shown here is derived from an EMBL/GenBank/DDBJ whole genome shotgun (WGS) entry which is preliminary data.</text>
</comment>
<evidence type="ECO:0000313" key="2">
    <source>
        <dbReference type="Proteomes" id="UP000299102"/>
    </source>
</evidence>
<keyword evidence="2" id="KW-1185">Reference proteome</keyword>
<accession>A0A4C1XPU4</accession>
<organism evidence="1 2">
    <name type="scientific">Eumeta variegata</name>
    <name type="common">Bagworm moth</name>
    <name type="synonym">Eumeta japonica</name>
    <dbReference type="NCBI Taxonomy" id="151549"/>
    <lineage>
        <taxon>Eukaryota</taxon>
        <taxon>Metazoa</taxon>
        <taxon>Ecdysozoa</taxon>
        <taxon>Arthropoda</taxon>
        <taxon>Hexapoda</taxon>
        <taxon>Insecta</taxon>
        <taxon>Pterygota</taxon>
        <taxon>Neoptera</taxon>
        <taxon>Endopterygota</taxon>
        <taxon>Lepidoptera</taxon>
        <taxon>Glossata</taxon>
        <taxon>Ditrysia</taxon>
        <taxon>Tineoidea</taxon>
        <taxon>Psychidae</taxon>
        <taxon>Oiketicinae</taxon>
        <taxon>Eumeta</taxon>
    </lineage>
</organism>
<dbReference type="EMBL" id="BGZK01000891">
    <property type="protein sequence ID" value="GBP64225.1"/>
    <property type="molecule type" value="Genomic_DNA"/>
</dbReference>
<name>A0A4C1XPU4_EUMVA</name>
<reference evidence="1 2" key="1">
    <citation type="journal article" date="2019" name="Commun. Biol.">
        <title>The bagworm genome reveals a unique fibroin gene that provides high tensile strength.</title>
        <authorList>
            <person name="Kono N."/>
            <person name="Nakamura H."/>
            <person name="Ohtoshi R."/>
            <person name="Tomita M."/>
            <person name="Numata K."/>
            <person name="Arakawa K."/>
        </authorList>
    </citation>
    <scope>NUCLEOTIDE SEQUENCE [LARGE SCALE GENOMIC DNA]</scope>
</reference>
<proteinExistence type="predicted"/>
<evidence type="ECO:0000313" key="1">
    <source>
        <dbReference type="EMBL" id="GBP64225.1"/>
    </source>
</evidence>
<gene>
    <name evidence="1" type="ORF">EVAR_38712_1</name>
</gene>
<sequence length="67" mass="7365">MYIARSAALIAWIKSGSEELGPSLFSLPERRGEVEKISARENKGHDCAGIRHTYAAPPLNLTDSPRE</sequence>